<dbReference type="AlphaFoldDB" id="A0A6P5GEV7"/>
<accession>A0A6P5GEV7</accession>
<feature type="region of interest" description="Disordered" evidence="1">
    <location>
        <begin position="189"/>
        <end position="231"/>
    </location>
</feature>
<proteinExistence type="predicted"/>
<dbReference type="PANTHER" id="PTHR33879:SF3">
    <property type="entry name" value="17.6 KDA CLASS II HEAT SHOCK PROTEIN-RELATED"/>
    <property type="match status" value="1"/>
</dbReference>
<evidence type="ECO:0000313" key="3">
    <source>
        <dbReference type="RefSeq" id="XP_020103895.1"/>
    </source>
</evidence>
<dbReference type="PANTHER" id="PTHR33879">
    <property type="entry name" value="17.6 KDA CLASS II HEAT SHOCK PROTEIN-RELATED"/>
    <property type="match status" value="1"/>
</dbReference>
<gene>
    <name evidence="3" type="primary">LOC109720938</name>
</gene>
<evidence type="ECO:0000313" key="2">
    <source>
        <dbReference type="Proteomes" id="UP000515123"/>
    </source>
</evidence>
<organism evidence="2 3">
    <name type="scientific">Ananas comosus</name>
    <name type="common">Pineapple</name>
    <name type="synonym">Ananas ananas</name>
    <dbReference type="NCBI Taxonomy" id="4615"/>
    <lineage>
        <taxon>Eukaryota</taxon>
        <taxon>Viridiplantae</taxon>
        <taxon>Streptophyta</taxon>
        <taxon>Embryophyta</taxon>
        <taxon>Tracheophyta</taxon>
        <taxon>Spermatophyta</taxon>
        <taxon>Magnoliopsida</taxon>
        <taxon>Liliopsida</taxon>
        <taxon>Poales</taxon>
        <taxon>Bromeliaceae</taxon>
        <taxon>Bromelioideae</taxon>
        <taxon>Ananas</taxon>
    </lineage>
</organism>
<reference evidence="2" key="1">
    <citation type="journal article" date="2015" name="Nat. Genet.">
        <title>The pineapple genome and the evolution of CAM photosynthesis.</title>
        <authorList>
            <person name="Ming R."/>
            <person name="VanBuren R."/>
            <person name="Wai C.M."/>
            <person name="Tang H."/>
            <person name="Schatz M.C."/>
            <person name="Bowers J.E."/>
            <person name="Lyons E."/>
            <person name="Wang M.L."/>
            <person name="Chen J."/>
            <person name="Biggers E."/>
            <person name="Zhang J."/>
            <person name="Huang L."/>
            <person name="Zhang L."/>
            <person name="Miao W."/>
            <person name="Zhang J."/>
            <person name="Ye Z."/>
            <person name="Miao C."/>
            <person name="Lin Z."/>
            <person name="Wang H."/>
            <person name="Zhou H."/>
            <person name="Yim W.C."/>
            <person name="Priest H.D."/>
            <person name="Zheng C."/>
            <person name="Woodhouse M."/>
            <person name="Edger P.P."/>
            <person name="Guyot R."/>
            <person name="Guo H.B."/>
            <person name="Guo H."/>
            <person name="Zheng G."/>
            <person name="Singh R."/>
            <person name="Sharma A."/>
            <person name="Min X."/>
            <person name="Zheng Y."/>
            <person name="Lee H."/>
            <person name="Gurtowski J."/>
            <person name="Sedlazeck F.J."/>
            <person name="Harkess A."/>
            <person name="McKain M.R."/>
            <person name="Liao Z."/>
            <person name="Fang J."/>
            <person name="Liu J."/>
            <person name="Zhang X."/>
            <person name="Zhang Q."/>
            <person name="Hu W."/>
            <person name="Qin Y."/>
            <person name="Wang K."/>
            <person name="Chen L.Y."/>
            <person name="Shirley N."/>
            <person name="Lin Y.R."/>
            <person name="Liu L.Y."/>
            <person name="Hernandez A.G."/>
            <person name="Wright C.L."/>
            <person name="Bulone V."/>
            <person name="Tuskan G.A."/>
            <person name="Heath K."/>
            <person name="Zee F."/>
            <person name="Moore P.H."/>
            <person name="Sunkar R."/>
            <person name="Leebens-Mack J.H."/>
            <person name="Mockler T."/>
            <person name="Bennetzen J.L."/>
            <person name="Freeling M."/>
            <person name="Sankoff D."/>
            <person name="Paterson A.H."/>
            <person name="Zhu X."/>
            <person name="Yang X."/>
            <person name="Smith J.A."/>
            <person name="Cushman J.C."/>
            <person name="Paull R.E."/>
            <person name="Yu Q."/>
        </authorList>
    </citation>
    <scope>NUCLEOTIDE SEQUENCE [LARGE SCALE GENOMIC DNA]</scope>
    <source>
        <strain evidence="2">cv. F153</strain>
    </source>
</reference>
<dbReference type="RefSeq" id="XP_020103895.1">
    <property type="nucleotide sequence ID" value="XM_020248306.1"/>
</dbReference>
<name>A0A6P5GEV7_ANACO</name>
<protein>
    <submittedName>
        <fullName evidence="3">Uncharacterized protein LOC109720938 isoform X1</fullName>
    </submittedName>
</protein>
<reference evidence="3" key="2">
    <citation type="submission" date="2025-08" db="UniProtKB">
        <authorList>
            <consortium name="RefSeq"/>
        </authorList>
    </citation>
    <scope>IDENTIFICATION</scope>
    <source>
        <tissue evidence="3">Leaf</tissue>
    </source>
</reference>
<sequence length="238" mass="25791">MGSIAILSPSLQHLHILHSQVWILIIVKFSPFPIACEVWDKSFSPPFSSLIPIGASRVLDLGERRGMRVHPVRSAAATGGRRKHLRRLPHIFSKVLELPLAADADVAVHEDPEGFRFVVAAAAVGLDGGVRAHAIRIHPGVIKVVIRPPAAAAEEVLDDLELDRWRFRLPPSTRPALAAASYDGGELVVTVPKGSGSEESDIDEDGGGGEEREGWWGDEDEERGIGCNRGTHQLVIVQ</sequence>
<dbReference type="Proteomes" id="UP000515123">
    <property type="component" value="Linkage group 15"/>
</dbReference>
<dbReference type="GeneID" id="109720938"/>
<dbReference type="OrthoDB" id="1922291at2759"/>
<keyword evidence="2" id="KW-1185">Reference proteome</keyword>
<evidence type="ECO:0000256" key="1">
    <source>
        <dbReference type="SAM" id="MobiDB-lite"/>
    </source>
</evidence>
<feature type="compositionally biased region" description="Acidic residues" evidence="1">
    <location>
        <begin position="198"/>
        <end position="208"/>
    </location>
</feature>
<dbReference type="CDD" id="cd06464">
    <property type="entry name" value="ACD_sHsps-like"/>
    <property type="match status" value="1"/>
</dbReference>